<evidence type="ECO:0000313" key="4">
    <source>
        <dbReference type="EMBL" id="MDI3349702.1"/>
    </source>
</evidence>
<comment type="caution">
    <text evidence="4">The sequence shown here is derived from an EMBL/GenBank/DDBJ whole genome shotgun (WGS) entry which is preliminary data.</text>
</comment>
<dbReference type="InterPro" id="IPR029061">
    <property type="entry name" value="THDP-binding"/>
</dbReference>
<dbReference type="GO" id="GO:0005829">
    <property type="term" value="C:cytosol"/>
    <property type="evidence" value="ECO:0007669"/>
    <property type="project" value="TreeGrafter"/>
</dbReference>
<dbReference type="Pfam" id="PF02779">
    <property type="entry name" value="Transket_pyr"/>
    <property type="match status" value="1"/>
</dbReference>
<dbReference type="PANTHER" id="PTHR43522:SF2">
    <property type="entry name" value="TRANSKETOLASE 1-RELATED"/>
    <property type="match status" value="1"/>
</dbReference>
<dbReference type="Proteomes" id="UP001162175">
    <property type="component" value="Unassembled WGS sequence"/>
</dbReference>
<organism evidence="4 5">
    <name type="scientific">Mycoplasmopsis arginini</name>
    <name type="common">Mycoplasma arginini</name>
    <dbReference type="NCBI Taxonomy" id="2094"/>
    <lineage>
        <taxon>Bacteria</taxon>
        <taxon>Bacillati</taxon>
        <taxon>Mycoplasmatota</taxon>
        <taxon>Mycoplasmoidales</taxon>
        <taxon>Metamycoplasmataceae</taxon>
        <taxon>Mycoplasmopsis</taxon>
    </lineage>
</organism>
<dbReference type="PANTHER" id="PTHR43522">
    <property type="entry name" value="TRANSKETOLASE"/>
    <property type="match status" value="1"/>
</dbReference>
<proteinExistence type="predicted"/>
<evidence type="ECO:0000256" key="1">
    <source>
        <dbReference type="ARBA" id="ARBA00049473"/>
    </source>
</evidence>
<dbReference type="InterPro" id="IPR005474">
    <property type="entry name" value="Transketolase_N"/>
</dbReference>
<dbReference type="InterPro" id="IPR033247">
    <property type="entry name" value="Transketolase_fam"/>
</dbReference>
<evidence type="ECO:0000259" key="3">
    <source>
        <dbReference type="Pfam" id="PF02779"/>
    </source>
</evidence>
<dbReference type="AlphaFoldDB" id="A0AA43U1S1"/>
<dbReference type="RefSeq" id="WP_282459150.1">
    <property type="nucleotide sequence ID" value="NZ_JAPFAR010000086.1"/>
</dbReference>
<dbReference type="InterPro" id="IPR005475">
    <property type="entry name" value="Transketolase-like_Pyr-bd"/>
</dbReference>
<accession>A0AA43U1S1</accession>
<dbReference type="SUPFAM" id="SSF52518">
    <property type="entry name" value="Thiamin diphosphate-binding fold (THDP-binding)"/>
    <property type="match status" value="2"/>
</dbReference>
<dbReference type="GO" id="GO:0004802">
    <property type="term" value="F:transketolase activity"/>
    <property type="evidence" value="ECO:0007669"/>
    <property type="project" value="UniProtKB-EC"/>
</dbReference>
<name>A0AA43U1S1_MYCAR</name>
<protein>
    <submittedName>
        <fullName evidence="4">Transketolase</fullName>
        <ecNumber evidence="4">2.2.1.1</ecNumber>
    </submittedName>
</protein>
<gene>
    <name evidence="4" type="primary">tkt</name>
    <name evidence="4" type="ORF">DCBHLPFO_00281</name>
</gene>
<evidence type="ECO:0000259" key="2">
    <source>
        <dbReference type="Pfam" id="PF00456"/>
    </source>
</evidence>
<feature type="domain" description="Transketolase-like pyrimidine-binding" evidence="3">
    <location>
        <begin position="374"/>
        <end position="494"/>
    </location>
</feature>
<feature type="domain" description="Transketolase N-terminal" evidence="2">
    <location>
        <begin position="8"/>
        <end position="307"/>
    </location>
</feature>
<dbReference type="EC" id="2.2.1.1" evidence="4"/>
<reference evidence="4" key="1">
    <citation type="submission" date="2022-11" db="EMBL/GenBank/DDBJ databases">
        <title>Draft genome of Mycoplasma arginini isolated from fly.</title>
        <authorList>
            <person name="Severgnini M."/>
            <person name="Gioia G."/>
            <person name="Cremonesi P."/>
            <person name="Moroni P."/>
            <person name="Addis M.F."/>
            <person name="Castiglioni B."/>
        </authorList>
    </citation>
    <scope>NUCLEOTIDE SEQUENCE</scope>
    <source>
        <strain evidence="4">QMP CG1-1632</strain>
    </source>
</reference>
<keyword evidence="4" id="KW-0808">Transferase</keyword>
<sequence length="616" mass="70361">MFKSKRINNLAIDNIKINSLAQIANAKSTNIAINITAAKIFHALFAFHYKFDIKNPNWISRDRFILSISEANPTYYSMLYLLGLINKEEIKNINKPICEFYNYLKKNNKLGIEISSGKIGNGVAEAVGIAIAEAYLSANFREINHYTYVYVSNRDLETGVANEALQYAGSVKLNKLIVLYDANTLLSSFNINKKALDIKKTYQSYGFKYIKIDNADYKSISKAISKAKNSNKPTFIEIKPPLGELSSHNLENYYTKSSTIDFDQIDEFKEQTNFKKGDFFDTYSEIVEEYKKVFEKNNKLFNKWTASDKLISFLNEELKENVNDNFLSASNEIDSNLFTIINNLFYKYNNTFALSSFLWTLTKIKTANGVFDFNNKEGRSLLLGMKKEAMGLIANGIYTHSNFKPFVFNSLSYADKIIPSIRKSLADNSKILYIFNNDLNSVENSTTFYQEEEQIGILSQIEGLKILYPADQKELMGSIEYYLNKSDGPVVIIANFSSNWICDATSKYNFLSGSYYILKNDSEYSLLAKGNDLQIAYKLAKKHNLNLISISNDGNLSKLNYNKKMAITFTKDISDGWMKYAKYNLNVNNSNNKMKSDFNSIEKNLKMILNKKTNSI</sequence>
<dbReference type="GO" id="GO:0006098">
    <property type="term" value="P:pentose-phosphate shunt"/>
    <property type="evidence" value="ECO:0007669"/>
    <property type="project" value="TreeGrafter"/>
</dbReference>
<dbReference type="EMBL" id="JAPFAR010000086">
    <property type="protein sequence ID" value="MDI3349702.1"/>
    <property type="molecule type" value="Genomic_DNA"/>
</dbReference>
<dbReference type="Gene3D" id="3.40.50.970">
    <property type="match status" value="2"/>
</dbReference>
<evidence type="ECO:0000313" key="5">
    <source>
        <dbReference type="Proteomes" id="UP001162175"/>
    </source>
</evidence>
<comment type="catalytic activity">
    <reaction evidence="1">
        <text>D-sedoheptulose 7-phosphate + D-glyceraldehyde 3-phosphate = aldehydo-D-ribose 5-phosphate + D-xylulose 5-phosphate</text>
        <dbReference type="Rhea" id="RHEA:10508"/>
        <dbReference type="ChEBI" id="CHEBI:57483"/>
        <dbReference type="ChEBI" id="CHEBI:57737"/>
        <dbReference type="ChEBI" id="CHEBI:58273"/>
        <dbReference type="ChEBI" id="CHEBI:59776"/>
        <dbReference type="EC" id="2.2.1.1"/>
    </reaction>
</comment>
<dbReference type="Pfam" id="PF00456">
    <property type="entry name" value="Transketolase_N"/>
    <property type="match status" value="1"/>
</dbReference>